<name>A0ABU8NSH5_9SPHI</name>
<feature type="transmembrane region" description="Helical" evidence="1">
    <location>
        <begin position="191"/>
        <end position="210"/>
    </location>
</feature>
<evidence type="ECO:0000256" key="1">
    <source>
        <dbReference type="SAM" id="Phobius"/>
    </source>
</evidence>
<gene>
    <name evidence="2" type="ORF">WAE58_21705</name>
</gene>
<accession>A0ABU8NSH5</accession>
<comment type="caution">
    <text evidence="2">The sequence shown here is derived from an EMBL/GenBank/DDBJ whole genome shotgun (WGS) entry which is preliminary data.</text>
</comment>
<reference evidence="2 3" key="1">
    <citation type="submission" date="2024-03" db="EMBL/GenBank/DDBJ databases">
        <title>Sequence of Lycoming College Course Isolates.</title>
        <authorList>
            <person name="Plotts O."/>
            <person name="Newman J."/>
        </authorList>
    </citation>
    <scope>NUCLEOTIDE SEQUENCE [LARGE SCALE GENOMIC DNA]</scope>
    <source>
        <strain evidence="2 3">CJB-3</strain>
    </source>
</reference>
<feature type="transmembrane region" description="Helical" evidence="1">
    <location>
        <begin position="153"/>
        <end position="171"/>
    </location>
</feature>
<proteinExistence type="predicted"/>
<protein>
    <submittedName>
        <fullName evidence="2">Uncharacterized protein</fullName>
    </submittedName>
</protein>
<evidence type="ECO:0000313" key="3">
    <source>
        <dbReference type="Proteomes" id="UP001378956"/>
    </source>
</evidence>
<evidence type="ECO:0000313" key="2">
    <source>
        <dbReference type="EMBL" id="MEJ2905076.1"/>
    </source>
</evidence>
<keyword evidence="1" id="KW-1133">Transmembrane helix</keyword>
<keyword evidence="1" id="KW-0472">Membrane</keyword>
<keyword evidence="1" id="KW-0812">Transmembrane</keyword>
<dbReference type="Proteomes" id="UP001378956">
    <property type="component" value="Unassembled WGS sequence"/>
</dbReference>
<sequence>MEAFFNSAWTIGIFGSIISGIVVYFFTEYLGKKRINKKLEETIRLANSEIIYAIRPLLVAKTLPSKDVIKALLSATSRKYELPEDSIISVKDISNQIVKEILDNSFLSAENKLFYSNLIIPLEDPSEKASDYESQLASIEEFKIKINKANTDTPIVLGALATIITALLTVYQMRKNEVEAALQKVDRDLLVIPMIVSAIVVVVSVVGIYYTTKIKHLKMKLEARNKAQEETSLTKNRSI</sequence>
<keyword evidence="3" id="KW-1185">Reference proteome</keyword>
<feature type="transmembrane region" description="Helical" evidence="1">
    <location>
        <begin position="6"/>
        <end position="27"/>
    </location>
</feature>
<dbReference type="EMBL" id="JBBEUB010000009">
    <property type="protein sequence ID" value="MEJ2905076.1"/>
    <property type="molecule type" value="Genomic_DNA"/>
</dbReference>
<dbReference type="RefSeq" id="WP_337717577.1">
    <property type="nucleotide sequence ID" value="NZ_JBBEUB010000009.1"/>
</dbReference>
<organism evidence="2 3">
    <name type="scientific">Pedobacter panaciterrae</name>
    <dbReference type="NCBI Taxonomy" id="363849"/>
    <lineage>
        <taxon>Bacteria</taxon>
        <taxon>Pseudomonadati</taxon>
        <taxon>Bacteroidota</taxon>
        <taxon>Sphingobacteriia</taxon>
        <taxon>Sphingobacteriales</taxon>
        <taxon>Sphingobacteriaceae</taxon>
        <taxon>Pedobacter</taxon>
    </lineage>
</organism>